<name>A0A365P0W5_9FLAO</name>
<evidence type="ECO:0000256" key="1">
    <source>
        <dbReference type="ARBA" id="ARBA00022598"/>
    </source>
</evidence>
<dbReference type="InterPro" id="IPR045864">
    <property type="entry name" value="aa-tRNA-synth_II/BPL/LPL"/>
</dbReference>
<dbReference type="Pfam" id="PF03099">
    <property type="entry name" value="BPL_LplA_LipB"/>
    <property type="match status" value="1"/>
</dbReference>
<evidence type="ECO:0000313" key="3">
    <source>
        <dbReference type="EMBL" id="RBA28110.1"/>
    </source>
</evidence>
<dbReference type="PANTHER" id="PTHR12835">
    <property type="entry name" value="BIOTIN PROTEIN LIGASE"/>
    <property type="match status" value="1"/>
</dbReference>
<keyword evidence="4" id="KW-1185">Reference proteome</keyword>
<dbReference type="GO" id="GO:0004077">
    <property type="term" value="F:biotin--[biotin carboxyl-carrier protein] ligase activity"/>
    <property type="evidence" value="ECO:0007669"/>
    <property type="project" value="UniProtKB-EC"/>
</dbReference>
<gene>
    <name evidence="3" type="ORF">DPN68_08120</name>
</gene>
<dbReference type="NCBIfam" id="TIGR00121">
    <property type="entry name" value="birA_ligase"/>
    <property type="match status" value="1"/>
</dbReference>
<dbReference type="EC" id="6.3.4.15" evidence="3"/>
<protein>
    <submittedName>
        <fullName evidence="3">Biotin--[acetyl-CoA-carboxylase] ligase</fullName>
        <ecNumber evidence="3">6.3.4.15</ecNumber>
    </submittedName>
</protein>
<dbReference type="InterPro" id="IPR004143">
    <property type="entry name" value="BPL_LPL_catalytic"/>
</dbReference>
<dbReference type="CDD" id="cd16442">
    <property type="entry name" value="BPL"/>
    <property type="match status" value="1"/>
</dbReference>
<dbReference type="Proteomes" id="UP000253319">
    <property type="component" value="Unassembled WGS sequence"/>
</dbReference>
<reference evidence="3 4" key="1">
    <citation type="submission" date="2018-06" db="EMBL/GenBank/DDBJ databases">
        <title>Flavobacterium tibetense sp. nov., isolated from a wetland YonghuCo on Tibetan Plateau.</title>
        <authorList>
            <person name="Xing P."/>
            <person name="Phurbu D."/>
            <person name="Lu H."/>
        </authorList>
    </citation>
    <scope>NUCLEOTIDE SEQUENCE [LARGE SCALE GENOMIC DNA]</scope>
    <source>
        <strain evidence="3 4">YH5</strain>
    </source>
</reference>
<evidence type="ECO:0000313" key="4">
    <source>
        <dbReference type="Proteomes" id="UP000253319"/>
    </source>
</evidence>
<evidence type="ECO:0000259" key="2">
    <source>
        <dbReference type="PROSITE" id="PS51733"/>
    </source>
</evidence>
<dbReference type="PROSITE" id="PS51733">
    <property type="entry name" value="BPL_LPL_CATALYTIC"/>
    <property type="match status" value="1"/>
</dbReference>
<dbReference type="PANTHER" id="PTHR12835:SF5">
    <property type="entry name" value="BIOTIN--PROTEIN LIGASE"/>
    <property type="match status" value="1"/>
</dbReference>
<keyword evidence="1 3" id="KW-0436">Ligase</keyword>
<dbReference type="SUPFAM" id="SSF55681">
    <property type="entry name" value="Class II aaRS and biotin synthetases"/>
    <property type="match status" value="1"/>
</dbReference>
<dbReference type="GO" id="GO:0005737">
    <property type="term" value="C:cytoplasm"/>
    <property type="evidence" value="ECO:0007669"/>
    <property type="project" value="TreeGrafter"/>
</dbReference>
<dbReference type="InterPro" id="IPR004408">
    <property type="entry name" value="Biotin_CoA_COase_ligase"/>
</dbReference>
<feature type="domain" description="BPL/LPL catalytic" evidence="2">
    <location>
        <begin position="1"/>
        <end position="177"/>
    </location>
</feature>
<dbReference type="RefSeq" id="WP_113989155.1">
    <property type="nucleotide sequence ID" value="NZ_QLST01000009.1"/>
</dbReference>
<dbReference type="AlphaFoldDB" id="A0A365P0W5"/>
<organism evidence="3 4">
    <name type="scientific">Flavobacterium tibetense</name>
    <dbReference type="NCBI Taxonomy" id="2233533"/>
    <lineage>
        <taxon>Bacteria</taxon>
        <taxon>Pseudomonadati</taxon>
        <taxon>Bacteroidota</taxon>
        <taxon>Flavobacteriia</taxon>
        <taxon>Flavobacteriales</taxon>
        <taxon>Flavobacteriaceae</taxon>
        <taxon>Flavobacterium</taxon>
    </lineage>
</organism>
<comment type="caution">
    <text evidence="3">The sequence shown here is derived from an EMBL/GenBank/DDBJ whole genome shotgun (WGS) entry which is preliminary data.</text>
</comment>
<proteinExistence type="predicted"/>
<sequence length="243" mass="27018">MNIIKLSAIPSTNTFLKELSATENLPEFTIVVAENQQEGKGQRGSNWASEGGKNLTFSVLVKNFTTKHDSVFVLNILVANALLNTLNKFQIPNVSIKWPNDILSGKKKVAGILIENSFKSANEITSIIGIGLNVNQTNFENLPLASSLAVVANTLFDKDQLLTEIVTEIKLLLEELSHSNAEFLWKTYHQNLFMKDKVASFQVGNEKPFSAVIQGVSVEGKLLLLQEDDLVHEYDIKEIKLLY</sequence>
<dbReference type="Gene3D" id="3.30.930.10">
    <property type="entry name" value="Bira Bifunctional Protein, Domain 2"/>
    <property type="match status" value="1"/>
</dbReference>
<dbReference type="OrthoDB" id="9807064at2"/>
<accession>A0A365P0W5</accession>
<dbReference type="EMBL" id="QLST01000009">
    <property type="protein sequence ID" value="RBA28110.1"/>
    <property type="molecule type" value="Genomic_DNA"/>
</dbReference>